<sequence>MWNDQMKTPILLLLAMYCTGTSSAFSGGLQATNVKHGPAGIAVDEPLVSARSKLIKQGWKPTRMHTSDGYEYSGFERELAARNFLELDTCSFDSSRCILFYSKKGACLRVDTMGEQLKDMTVTRWADECPDAPSEPDSGDAG</sequence>
<feature type="chain" id="PRO_5004227365" description="DUF4189 domain-containing protein" evidence="1">
    <location>
        <begin position="25"/>
        <end position="142"/>
    </location>
</feature>
<evidence type="ECO:0000313" key="3">
    <source>
        <dbReference type="Proteomes" id="UP000002704"/>
    </source>
</evidence>
<gene>
    <name evidence="2" type="ordered locus">Pfl01_3184</name>
</gene>
<dbReference type="EMBL" id="CP000094">
    <property type="protein sequence ID" value="ABA74922.1"/>
    <property type="molecule type" value="Genomic_DNA"/>
</dbReference>
<organism evidence="2 3">
    <name type="scientific">Pseudomonas fluorescens (strain Pf0-1)</name>
    <dbReference type="NCBI Taxonomy" id="205922"/>
    <lineage>
        <taxon>Bacteria</taxon>
        <taxon>Pseudomonadati</taxon>
        <taxon>Pseudomonadota</taxon>
        <taxon>Gammaproteobacteria</taxon>
        <taxon>Pseudomonadales</taxon>
        <taxon>Pseudomonadaceae</taxon>
        <taxon>Pseudomonas</taxon>
    </lineage>
</organism>
<dbReference type="KEGG" id="pfo:Pfl01_3184"/>
<name>Q3KBD2_PSEPF</name>
<dbReference type="Proteomes" id="UP000002704">
    <property type="component" value="Chromosome"/>
</dbReference>
<evidence type="ECO:0008006" key="4">
    <source>
        <dbReference type="Google" id="ProtNLM"/>
    </source>
</evidence>
<keyword evidence="1" id="KW-0732">Signal</keyword>
<reference evidence="2 3" key="1">
    <citation type="journal article" date="2009" name="Genome Biol.">
        <title>Genomic and genetic analyses of diversity and plant interactions of Pseudomonas fluorescens.</title>
        <authorList>
            <person name="Silby M.W."/>
            <person name="Cerdeno-Tarraga A.M."/>
            <person name="Vernikos G.S."/>
            <person name="Giddens S.R."/>
            <person name="Jackson R.W."/>
            <person name="Preston G.M."/>
            <person name="Zhang X.X."/>
            <person name="Moon C.D."/>
            <person name="Gehrig S.M."/>
            <person name="Godfrey S.A."/>
            <person name="Knight C.G."/>
            <person name="Malone J.G."/>
            <person name="Robinson Z."/>
            <person name="Spiers A.J."/>
            <person name="Harris S."/>
            <person name="Challis G.L."/>
            <person name="Yaxley A.M."/>
            <person name="Harris D."/>
            <person name="Seeger K."/>
            <person name="Murphy L."/>
            <person name="Rutter S."/>
            <person name="Squares R."/>
            <person name="Quail M.A."/>
            <person name="Saunders E."/>
            <person name="Mavromatis K."/>
            <person name="Brettin T.S."/>
            <person name="Bentley S.D."/>
            <person name="Hothersall J."/>
            <person name="Stephens E."/>
            <person name="Thomas C.M."/>
            <person name="Parkhill J."/>
            <person name="Levy S.B."/>
            <person name="Rainey P.B."/>
            <person name="Thomson N.R."/>
        </authorList>
    </citation>
    <scope>NUCLEOTIDE SEQUENCE [LARGE SCALE GENOMIC DNA]</scope>
    <source>
        <strain evidence="2 3">Pf0-1</strain>
    </source>
</reference>
<evidence type="ECO:0000256" key="1">
    <source>
        <dbReference type="SAM" id="SignalP"/>
    </source>
</evidence>
<dbReference type="HOGENOM" id="CLU_1863517_0_0_6"/>
<protein>
    <recommendedName>
        <fullName evidence="4">DUF4189 domain-containing protein</fullName>
    </recommendedName>
</protein>
<dbReference type="AlphaFoldDB" id="Q3KBD2"/>
<proteinExistence type="predicted"/>
<accession>Q3KBD2</accession>
<evidence type="ECO:0000313" key="2">
    <source>
        <dbReference type="EMBL" id="ABA74922.1"/>
    </source>
</evidence>
<feature type="signal peptide" evidence="1">
    <location>
        <begin position="1"/>
        <end position="24"/>
    </location>
</feature>